<dbReference type="GO" id="GO:0000166">
    <property type="term" value="F:nucleotide binding"/>
    <property type="evidence" value="ECO:0007669"/>
    <property type="project" value="UniProtKB-KW"/>
</dbReference>
<dbReference type="GO" id="GO:0016787">
    <property type="term" value="F:hydrolase activity"/>
    <property type="evidence" value="ECO:0007669"/>
    <property type="project" value="UniProtKB-KW"/>
</dbReference>
<gene>
    <name evidence="3" type="ORF">SAMN05216454_1251</name>
</gene>
<evidence type="ECO:0000256" key="1">
    <source>
        <dbReference type="RuleBase" id="RU362119"/>
    </source>
</evidence>
<protein>
    <submittedName>
        <fullName evidence="3">Calcineurin-like phosphoesterase</fullName>
    </submittedName>
</protein>
<dbReference type="AlphaFoldDB" id="A0A1H8K892"/>
<evidence type="ECO:0000259" key="2">
    <source>
        <dbReference type="Pfam" id="PF00149"/>
    </source>
</evidence>
<dbReference type="Pfam" id="PF00149">
    <property type="entry name" value="Metallophos"/>
    <property type="match status" value="1"/>
</dbReference>
<dbReference type="SUPFAM" id="SSF56300">
    <property type="entry name" value="Metallo-dependent phosphatases"/>
    <property type="match status" value="1"/>
</dbReference>
<dbReference type="PRINTS" id="PR01607">
    <property type="entry name" value="APYRASEFAMLY"/>
</dbReference>
<evidence type="ECO:0000313" key="4">
    <source>
        <dbReference type="Proteomes" id="UP000199512"/>
    </source>
</evidence>
<name>A0A1H8K892_9FIRM</name>
<keyword evidence="1" id="KW-0378">Hydrolase</keyword>
<accession>A0A1H8K892</accession>
<dbReference type="InterPro" id="IPR006179">
    <property type="entry name" value="5_nucleotidase/apyrase"/>
</dbReference>
<proteinExistence type="inferred from homology"/>
<dbReference type="PANTHER" id="PTHR11575">
    <property type="entry name" value="5'-NUCLEOTIDASE-RELATED"/>
    <property type="match status" value="1"/>
</dbReference>
<dbReference type="STRING" id="215200.SAMN05216454_1251"/>
<dbReference type="OrthoDB" id="9800780at2"/>
<dbReference type="PANTHER" id="PTHR11575:SF6">
    <property type="entry name" value="2',3'-CYCLIC-NUCLEOTIDE 2'-PHOSPHODIESTERASE_3'-NUCLEOTIDASE"/>
    <property type="match status" value="1"/>
</dbReference>
<sequence length="415" mass="47651">EVKIYNTTDLHSHFTKQMKNEIKKIDRKNSILIDAGDTVDIQTVDDSQWSSGEKSLGYLDNIVGGNVVEKIKKPMEGLSPISKELVNAKYDAAVLGNHEFYLPPDALKDLIYNYKKNGLNILSANTFFNKEYINSSKDERISEPYVIKEVPNKSNAIKIAVVGVTTNTINEEEAFKDGKEKFSDDVYIQNNPNYKGKFYMTDMVDESIKVVKEVKEKENPDMIILVAHSGEKPKIPRHSGNRIQELAKKVPYVDLIIAGHTHEFIDQHEYTGPNGKKVVVTQSGRHSKGLGESIAKFKFKDNKWKLESIKSKNIKFKTDKNDSEDADFDTSKEENRKKVGFNTVSEEKFRKLVKDNKNVVLKFNILSDKKISFPKDSRVILEQEYFAEKENEYIYYLTTRDLDLAKKYTQLYSKK</sequence>
<organism evidence="3 4">
    <name type="scientific">Peptostreptococcus russellii</name>
    <dbReference type="NCBI Taxonomy" id="215200"/>
    <lineage>
        <taxon>Bacteria</taxon>
        <taxon>Bacillati</taxon>
        <taxon>Bacillota</taxon>
        <taxon>Clostridia</taxon>
        <taxon>Peptostreptococcales</taxon>
        <taxon>Peptostreptococcaceae</taxon>
        <taxon>Peptostreptococcus</taxon>
    </lineage>
</organism>
<dbReference type="GO" id="GO:0009166">
    <property type="term" value="P:nucleotide catabolic process"/>
    <property type="evidence" value="ECO:0007669"/>
    <property type="project" value="InterPro"/>
</dbReference>
<feature type="non-terminal residue" evidence="3">
    <location>
        <position position="1"/>
    </location>
</feature>
<dbReference type="Proteomes" id="UP000199512">
    <property type="component" value="Unassembled WGS sequence"/>
</dbReference>
<dbReference type="EMBL" id="FODF01000025">
    <property type="protein sequence ID" value="SEN89183.1"/>
    <property type="molecule type" value="Genomic_DNA"/>
</dbReference>
<dbReference type="InterPro" id="IPR029052">
    <property type="entry name" value="Metallo-depent_PP-like"/>
</dbReference>
<evidence type="ECO:0000313" key="3">
    <source>
        <dbReference type="EMBL" id="SEN89183.1"/>
    </source>
</evidence>
<keyword evidence="4" id="KW-1185">Reference proteome</keyword>
<feature type="domain" description="Calcineurin-like phosphoesterase" evidence="2">
    <location>
        <begin position="3"/>
        <end position="263"/>
    </location>
</feature>
<comment type="similarity">
    <text evidence="1">Belongs to the 5'-nucleotidase family.</text>
</comment>
<dbReference type="GO" id="GO:0030288">
    <property type="term" value="C:outer membrane-bounded periplasmic space"/>
    <property type="evidence" value="ECO:0007669"/>
    <property type="project" value="TreeGrafter"/>
</dbReference>
<dbReference type="RefSeq" id="WP_091976096.1">
    <property type="nucleotide sequence ID" value="NZ_FODF01000025.1"/>
</dbReference>
<dbReference type="InterPro" id="IPR004843">
    <property type="entry name" value="Calcineurin-like_PHP"/>
</dbReference>
<keyword evidence="1" id="KW-0547">Nucleotide-binding</keyword>
<reference evidence="3 4" key="1">
    <citation type="submission" date="2016-10" db="EMBL/GenBank/DDBJ databases">
        <authorList>
            <person name="de Groot N.N."/>
        </authorList>
    </citation>
    <scope>NUCLEOTIDE SEQUENCE [LARGE SCALE GENOMIC DNA]</scope>
    <source>
        <strain evidence="3 4">Calf135</strain>
    </source>
</reference>
<dbReference type="Gene3D" id="3.60.21.10">
    <property type="match status" value="1"/>
</dbReference>